<dbReference type="Proteomes" id="UP000694865">
    <property type="component" value="Unplaced"/>
</dbReference>
<evidence type="ECO:0000259" key="3">
    <source>
        <dbReference type="PROSITE" id="PS50200"/>
    </source>
</evidence>
<dbReference type="InterPro" id="IPR039664">
    <property type="entry name" value="GRB/APBB1IP"/>
</dbReference>
<feature type="non-terminal residue" evidence="5">
    <location>
        <position position="296"/>
    </location>
</feature>
<evidence type="ECO:0000259" key="2">
    <source>
        <dbReference type="PROSITE" id="PS50057"/>
    </source>
</evidence>
<sequence>MQANASTVEYLSDDHSDDIDAEMDSDQEQDLDKLLGTWLGELETMTKQLDGNGIETNIPIVPISPPPPTPTSGNLDNFRFSMANLEDTQDVDLDALLGDLCQMEKELQWQADQENKNEQSEDPLDILEHIDCKDKTDSDHSVKNGNKSYDDSVFAEKTDNINRNGNGNGNMNVSMVSQAQHITVVPECDPATPTDLPTPPVPATPIESPASETWPSPPPHAMSFQSVRARLESLQDDLSKGELSEDERIARIKAEKIRIALEKIKEARIKKLIIRVYTDDGSSKTVLVDENMTVRD</sequence>
<dbReference type="Gene3D" id="3.10.20.90">
    <property type="entry name" value="Phosphatidylinositol 3-kinase Catalytic Subunit, Chain A, domain 1"/>
    <property type="match status" value="1"/>
</dbReference>
<dbReference type="GeneID" id="102805177"/>
<feature type="domain" description="FERM" evidence="2">
    <location>
        <begin position="272"/>
        <end position="296"/>
    </location>
</feature>
<gene>
    <name evidence="5" type="primary">LOC102805177</name>
</gene>
<evidence type="ECO:0000313" key="4">
    <source>
        <dbReference type="Proteomes" id="UP000694865"/>
    </source>
</evidence>
<dbReference type="InterPro" id="IPR000159">
    <property type="entry name" value="RA_dom"/>
</dbReference>
<accession>A0ABM0MUI7</accession>
<evidence type="ECO:0000256" key="1">
    <source>
        <dbReference type="SAM" id="MobiDB-lite"/>
    </source>
</evidence>
<dbReference type="PROSITE" id="PS50057">
    <property type="entry name" value="FERM_3"/>
    <property type="match status" value="1"/>
</dbReference>
<reference evidence="5" key="1">
    <citation type="submission" date="2025-08" db="UniProtKB">
        <authorList>
            <consortium name="RefSeq"/>
        </authorList>
    </citation>
    <scope>IDENTIFICATION</scope>
    <source>
        <tissue evidence="5">Testes</tissue>
    </source>
</reference>
<protein>
    <submittedName>
        <fullName evidence="5">Ras-associated and pleckstrin homology domains-containing protein 1-like</fullName>
    </submittedName>
</protein>
<proteinExistence type="predicted"/>
<dbReference type="PANTHER" id="PTHR11243:SF23">
    <property type="entry name" value="LD06925P"/>
    <property type="match status" value="1"/>
</dbReference>
<feature type="domain" description="Ras-associating" evidence="3">
    <location>
        <begin position="270"/>
        <end position="296"/>
    </location>
</feature>
<dbReference type="PROSITE" id="PS50200">
    <property type="entry name" value="RA"/>
    <property type="match status" value="1"/>
</dbReference>
<dbReference type="InterPro" id="IPR000299">
    <property type="entry name" value="FERM_domain"/>
</dbReference>
<dbReference type="PANTHER" id="PTHR11243">
    <property type="entry name" value="GROWTH FACTOR RECEPTOR-BOUND PROTEIN"/>
    <property type="match status" value="1"/>
</dbReference>
<feature type="region of interest" description="Disordered" evidence="1">
    <location>
        <begin position="1"/>
        <end position="28"/>
    </location>
</feature>
<evidence type="ECO:0000313" key="5">
    <source>
        <dbReference type="RefSeq" id="XP_006823678.1"/>
    </source>
</evidence>
<organism evidence="4 5">
    <name type="scientific">Saccoglossus kowalevskii</name>
    <name type="common">Acorn worm</name>
    <dbReference type="NCBI Taxonomy" id="10224"/>
    <lineage>
        <taxon>Eukaryota</taxon>
        <taxon>Metazoa</taxon>
        <taxon>Hemichordata</taxon>
        <taxon>Enteropneusta</taxon>
        <taxon>Harrimaniidae</taxon>
        <taxon>Saccoglossus</taxon>
    </lineage>
</organism>
<keyword evidence="4" id="KW-1185">Reference proteome</keyword>
<dbReference type="SUPFAM" id="SSF54236">
    <property type="entry name" value="Ubiquitin-like"/>
    <property type="match status" value="1"/>
</dbReference>
<name>A0ABM0MUI7_SACKO</name>
<dbReference type="InterPro" id="IPR029071">
    <property type="entry name" value="Ubiquitin-like_domsf"/>
</dbReference>
<dbReference type="RefSeq" id="XP_006823678.1">
    <property type="nucleotide sequence ID" value="XM_006823615.1"/>
</dbReference>
<feature type="compositionally biased region" description="Acidic residues" evidence="1">
    <location>
        <begin position="15"/>
        <end position="28"/>
    </location>
</feature>